<dbReference type="PIRSF" id="PIRSF036893">
    <property type="entry name" value="Lipocalin_ApoD"/>
    <property type="match status" value="1"/>
</dbReference>
<evidence type="ECO:0000256" key="3">
    <source>
        <dbReference type="PIRSR" id="PIRSR036893-52"/>
    </source>
</evidence>
<dbReference type="InterPro" id="IPR000566">
    <property type="entry name" value="Lipocln_cytosolic_FA-bd_dom"/>
</dbReference>
<dbReference type="Proteomes" id="UP000562254">
    <property type="component" value="Unassembled WGS sequence"/>
</dbReference>
<comment type="subcellular location">
    <subcellularLocation>
        <location evidence="2">Cell outer membrane</location>
    </subcellularLocation>
</comment>
<dbReference type="AlphaFoldDB" id="A0A840XZH8"/>
<dbReference type="PRINTS" id="PR01171">
    <property type="entry name" value="BCTLIPOCALIN"/>
</dbReference>
<evidence type="ECO:0000313" key="5">
    <source>
        <dbReference type="EMBL" id="MBB5689577.1"/>
    </source>
</evidence>
<keyword evidence="2" id="KW-0732">Signal</keyword>
<feature type="domain" description="Lipocalin/cytosolic fatty-acid binding" evidence="4">
    <location>
        <begin position="31"/>
        <end position="175"/>
    </location>
</feature>
<dbReference type="CDD" id="cd19438">
    <property type="entry name" value="lipocalin_Blc-like"/>
    <property type="match status" value="1"/>
</dbReference>
<proteinExistence type="inferred from homology"/>
<dbReference type="PANTHER" id="PTHR10612">
    <property type="entry name" value="APOLIPOPROTEIN D"/>
    <property type="match status" value="1"/>
</dbReference>
<accession>A0A840XZH8</accession>
<evidence type="ECO:0000313" key="6">
    <source>
        <dbReference type="Proteomes" id="UP000562254"/>
    </source>
</evidence>
<dbReference type="PROSITE" id="PS51257">
    <property type="entry name" value="PROKAR_LIPOPROTEIN"/>
    <property type="match status" value="1"/>
</dbReference>
<dbReference type="RefSeq" id="WP_184483542.1">
    <property type="nucleotide sequence ID" value="NZ_JAAEDJ010000115.1"/>
</dbReference>
<organism evidence="5 6">
    <name type="scientific">Neoroseomonas alkaliterrae</name>
    <dbReference type="NCBI Taxonomy" id="1452450"/>
    <lineage>
        <taxon>Bacteria</taxon>
        <taxon>Pseudomonadati</taxon>
        <taxon>Pseudomonadota</taxon>
        <taxon>Alphaproteobacteria</taxon>
        <taxon>Acetobacterales</taxon>
        <taxon>Acetobacteraceae</taxon>
        <taxon>Neoroseomonas</taxon>
    </lineage>
</organism>
<dbReference type="EMBL" id="JACIJE010000004">
    <property type="protein sequence ID" value="MBB5689577.1"/>
    <property type="molecule type" value="Genomic_DNA"/>
</dbReference>
<sequence>MLRRALLALPLVAAACATAPGPGTPRTVGQVDLARYAGTWFEAARFPTSFQDGPRIRCEEVSATYTLRPDGGVDVVNRCRNALDGGAERVARGVARSVSEGNDRLRVSFFWPFFGDYWVIGLDPGYRWAVVGAPGRDFLWILSREARMAEADYAAALETARREGFDTTRLRRTVQRGA</sequence>
<dbReference type="InterPro" id="IPR022271">
    <property type="entry name" value="Lipocalin_ApoD"/>
</dbReference>
<feature type="lipid moiety-binding region" description="S-diacylglycerol cysteine" evidence="3">
    <location>
        <position position="16"/>
    </location>
</feature>
<evidence type="ECO:0000256" key="1">
    <source>
        <dbReference type="ARBA" id="ARBA00006889"/>
    </source>
</evidence>
<comment type="function">
    <text evidence="2">Involved in the storage or transport of lipids necessary for membrane maintenance under stressful conditions. Displays a binding preference for lysophospholipids.</text>
</comment>
<dbReference type="Pfam" id="PF08212">
    <property type="entry name" value="Lipocalin_2"/>
    <property type="match status" value="1"/>
</dbReference>
<keyword evidence="2" id="KW-0998">Cell outer membrane</keyword>
<dbReference type="InterPro" id="IPR022272">
    <property type="entry name" value="Lipocalin_CS"/>
</dbReference>
<dbReference type="GO" id="GO:0008289">
    <property type="term" value="F:lipid binding"/>
    <property type="evidence" value="ECO:0007669"/>
    <property type="project" value="UniProtKB-UniRule"/>
</dbReference>
<evidence type="ECO:0000256" key="2">
    <source>
        <dbReference type="PIRNR" id="PIRNR036893"/>
    </source>
</evidence>
<name>A0A840XZH8_9PROT</name>
<feature type="lipid moiety-binding region" description="N-palmitoyl cysteine" evidence="3">
    <location>
        <position position="16"/>
    </location>
</feature>
<dbReference type="InterPro" id="IPR047202">
    <property type="entry name" value="Lipocalin_Blc-like_dom"/>
</dbReference>
<dbReference type="GO" id="GO:0006950">
    <property type="term" value="P:response to stress"/>
    <property type="evidence" value="ECO:0007669"/>
    <property type="project" value="UniProtKB-ARBA"/>
</dbReference>
<keyword evidence="6" id="KW-1185">Reference proteome</keyword>
<keyword evidence="2" id="KW-0472">Membrane</keyword>
<feature type="signal peptide" evidence="2">
    <location>
        <begin position="1"/>
        <end position="19"/>
    </location>
</feature>
<dbReference type="InterPro" id="IPR002446">
    <property type="entry name" value="Lipocalin_bac"/>
</dbReference>
<keyword evidence="3" id="KW-0564">Palmitate</keyword>
<dbReference type="InterPro" id="IPR012674">
    <property type="entry name" value="Calycin"/>
</dbReference>
<dbReference type="PANTHER" id="PTHR10612:SF34">
    <property type="entry name" value="APOLIPOPROTEIN D"/>
    <property type="match status" value="1"/>
</dbReference>
<feature type="chain" id="PRO_5033201816" description="Outer membrane lipoprotein Blc" evidence="2">
    <location>
        <begin position="20"/>
        <end position="178"/>
    </location>
</feature>
<protein>
    <recommendedName>
        <fullName evidence="2">Outer membrane lipoprotein Blc</fullName>
    </recommendedName>
</protein>
<dbReference type="PROSITE" id="PS00213">
    <property type="entry name" value="LIPOCALIN"/>
    <property type="match status" value="1"/>
</dbReference>
<reference evidence="5 6" key="1">
    <citation type="submission" date="2020-08" db="EMBL/GenBank/DDBJ databases">
        <title>Genomic Encyclopedia of Type Strains, Phase IV (KMG-IV): sequencing the most valuable type-strain genomes for metagenomic binning, comparative biology and taxonomic classification.</title>
        <authorList>
            <person name="Goeker M."/>
        </authorList>
    </citation>
    <scope>NUCLEOTIDE SEQUENCE [LARGE SCALE GENOMIC DNA]</scope>
    <source>
        <strain evidence="5 6">DSM 25895</strain>
    </source>
</reference>
<comment type="caution">
    <text evidence="5">The sequence shown here is derived from an EMBL/GenBank/DDBJ whole genome shotgun (WGS) entry which is preliminary data.</text>
</comment>
<comment type="subunit">
    <text evidence="2">Homodimer.</text>
</comment>
<dbReference type="Gene3D" id="2.40.128.20">
    <property type="match status" value="1"/>
</dbReference>
<dbReference type="SUPFAM" id="SSF50814">
    <property type="entry name" value="Lipocalins"/>
    <property type="match status" value="1"/>
</dbReference>
<evidence type="ECO:0000259" key="4">
    <source>
        <dbReference type="Pfam" id="PF08212"/>
    </source>
</evidence>
<keyword evidence="2" id="KW-0446">Lipid-binding</keyword>
<keyword evidence="2 3" id="KW-0449">Lipoprotein</keyword>
<gene>
    <name evidence="5" type="ORF">FHS88_001702</name>
</gene>
<dbReference type="GO" id="GO:0009279">
    <property type="term" value="C:cell outer membrane"/>
    <property type="evidence" value="ECO:0007669"/>
    <property type="project" value="UniProtKB-SubCell"/>
</dbReference>
<comment type="similarity">
    <text evidence="1 2">Belongs to the calycin superfamily. Lipocalin family.</text>
</comment>